<dbReference type="VEuPathDB" id="FungiDB:SCHCODRAFT_02686312"/>
<organism evidence="2">
    <name type="scientific">Schizophyllum commune (strain H4-8 / FGSC 9210)</name>
    <name type="common">Split gill fungus</name>
    <dbReference type="NCBI Taxonomy" id="578458"/>
    <lineage>
        <taxon>Eukaryota</taxon>
        <taxon>Fungi</taxon>
        <taxon>Dikarya</taxon>
        <taxon>Basidiomycota</taxon>
        <taxon>Agaricomycotina</taxon>
        <taxon>Agaricomycetes</taxon>
        <taxon>Agaricomycetidae</taxon>
        <taxon>Agaricales</taxon>
        <taxon>Schizophyllaceae</taxon>
        <taxon>Schizophyllum</taxon>
    </lineage>
</organism>
<reference evidence="1 2" key="1">
    <citation type="journal article" date="2010" name="Nat. Biotechnol.">
        <title>Genome sequence of the model mushroom Schizophyllum commune.</title>
        <authorList>
            <person name="Ohm R.A."/>
            <person name="de Jong J.F."/>
            <person name="Lugones L.G."/>
            <person name="Aerts A."/>
            <person name="Kothe E."/>
            <person name="Stajich J.E."/>
            <person name="de Vries R.P."/>
            <person name="Record E."/>
            <person name="Levasseur A."/>
            <person name="Baker S.E."/>
            <person name="Bartholomew K.A."/>
            <person name="Coutinho P.M."/>
            <person name="Erdmann S."/>
            <person name="Fowler T.J."/>
            <person name="Gathman A.C."/>
            <person name="Lombard V."/>
            <person name="Henrissat B."/>
            <person name="Knabe N."/>
            <person name="Kuees U."/>
            <person name="Lilly W.W."/>
            <person name="Lindquist E."/>
            <person name="Lucas S."/>
            <person name="Magnuson J.K."/>
            <person name="Piumi F."/>
            <person name="Raudaskoski M."/>
            <person name="Salamov A."/>
            <person name="Schmutz J."/>
            <person name="Schwarze F.W.M.R."/>
            <person name="vanKuyk P.A."/>
            <person name="Horton J.S."/>
            <person name="Grigoriev I.V."/>
            <person name="Woesten H.A.B."/>
        </authorList>
    </citation>
    <scope>NUCLEOTIDE SEQUENCE [LARGE SCALE GENOMIC DNA]</scope>
    <source>
        <strain evidence="2">H4-8 / FGSC 9210</strain>
    </source>
</reference>
<dbReference type="KEGG" id="scm:SCHCO_02686312"/>
<proteinExistence type="predicted"/>
<evidence type="ECO:0000313" key="2">
    <source>
        <dbReference type="Proteomes" id="UP000007431"/>
    </source>
</evidence>
<dbReference type="AlphaFoldDB" id="D8Q377"/>
<evidence type="ECO:0000313" key="1">
    <source>
        <dbReference type="EMBL" id="EFI97643.1"/>
    </source>
</evidence>
<accession>D8Q377</accession>
<name>D8Q377_SCHCM</name>
<dbReference type="Proteomes" id="UP000007431">
    <property type="component" value="Unassembled WGS sequence"/>
</dbReference>
<feature type="non-terminal residue" evidence="1">
    <location>
        <position position="190"/>
    </location>
</feature>
<sequence length="190" mass="21289">MILYQIRAAAHNMWLAVNFSATLSSYRNLSSACYMDGYPPPNLGDEEPFEEVDLRGGYPIDDEQMFNLADLAATHSIALGFQAHPPRDKNDVGRMALLVNDLFEEYMDIQCACVGNARDPREWSWFLATSPGRTVDLPRAEYDKLIETQDFWNPPAKYNLQETSADREVKRTLEAKGVACPQAHSPTGAA</sequence>
<keyword evidence="2" id="KW-1185">Reference proteome</keyword>
<gene>
    <name evidence="1" type="ORF">SCHCODRAFT_107732</name>
</gene>
<dbReference type="GeneID" id="9590334"/>
<dbReference type="OrthoDB" id="10291574at2759"/>
<dbReference type="InParanoid" id="D8Q377"/>
<protein>
    <submittedName>
        <fullName evidence="1">Uncharacterized protein</fullName>
    </submittedName>
</protein>
<dbReference type="EMBL" id="GL377305">
    <property type="protein sequence ID" value="EFI97643.1"/>
    <property type="molecule type" value="Genomic_DNA"/>
</dbReference>
<dbReference type="HOGENOM" id="CLU_122979_0_0_1"/>